<dbReference type="EMBL" id="DYWK01000003">
    <property type="protein sequence ID" value="HJF17832.1"/>
    <property type="molecule type" value="Genomic_DNA"/>
</dbReference>
<evidence type="ECO:0000313" key="4">
    <source>
        <dbReference type="Proteomes" id="UP000715651"/>
    </source>
</evidence>
<accession>A0A921FUP0</accession>
<gene>
    <name evidence="3" type="ORF">K8U78_01475</name>
</gene>
<reference evidence="3" key="2">
    <citation type="submission" date="2021-09" db="EMBL/GenBank/DDBJ databases">
        <authorList>
            <person name="Gilroy R."/>
        </authorList>
    </citation>
    <scope>NUCLEOTIDE SEQUENCE</scope>
    <source>
        <strain evidence="3">578</strain>
    </source>
</reference>
<dbReference type="AlphaFoldDB" id="A0A921FUP0"/>
<protein>
    <recommendedName>
        <fullName evidence="5">Colicin transporter</fullName>
    </recommendedName>
</protein>
<comment type="caution">
    <text evidence="3">The sequence shown here is derived from an EMBL/GenBank/DDBJ whole genome shotgun (WGS) entry which is preliminary data.</text>
</comment>
<evidence type="ECO:0000313" key="3">
    <source>
        <dbReference type="EMBL" id="HJF17832.1"/>
    </source>
</evidence>
<evidence type="ECO:0008006" key="5">
    <source>
        <dbReference type="Google" id="ProtNLM"/>
    </source>
</evidence>
<dbReference type="Proteomes" id="UP000715651">
    <property type="component" value="Unassembled WGS sequence"/>
</dbReference>
<feature type="transmembrane region" description="Helical" evidence="2">
    <location>
        <begin position="33"/>
        <end position="55"/>
    </location>
</feature>
<feature type="compositionally biased region" description="Basic and acidic residues" evidence="1">
    <location>
        <begin position="234"/>
        <end position="257"/>
    </location>
</feature>
<feature type="compositionally biased region" description="Low complexity" evidence="1">
    <location>
        <begin position="258"/>
        <end position="279"/>
    </location>
</feature>
<organism evidence="3 4">
    <name type="scientific">Aeriscardovia aeriphila</name>
    <dbReference type="NCBI Taxonomy" id="218139"/>
    <lineage>
        <taxon>Bacteria</taxon>
        <taxon>Bacillati</taxon>
        <taxon>Actinomycetota</taxon>
        <taxon>Actinomycetes</taxon>
        <taxon>Bifidobacteriales</taxon>
        <taxon>Bifidobacteriaceae</taxon>
        <taxon>Aeriscardovia</taxon>
    </lineage>
</organism>
<keyword evidence="2" id="KW-1133">Transmembrane helix</keyword>
<proteinExistence type="predicted"/>
<feature type="region of interest" description="Disordered" evidence="1">
    <location>
        <begin position="1"/>
        <end position="27"/>
    </location>
</feature>
<keyword evidence="2" id="KW-0812">Transmembrane</keyword>
<keyword evidence="2" id="KW-0472">Membrane</keyword>
<name>A0A921FUP0_9BIFI</name>
<reference evidence="3" key="1">
    <citation type="journal article" date="2021" name="PeerJ">
        <title>Extensive microbial diversity within the chicken gut microbiome revealed by metagenomics and culture.</title>
        <authorList>
            <person name="Gilroy R."/>
            <person name="Ravi A."/>
            <person name="Getino M."/>
            <person name="Pursley I."/>
            <person name="Horton D.L."/>
            <person name="Alikhan N.F."/>
            <person name="Baker D."/>
            <person name="Gharbi K."/>
            <person name="Hall N."/>
            <person name="Watson M."/>
            <person name="Adriaenssens E.M."/>
            <person name="Foster-Nyarko E."/>
            <person name="Jarju S."/>
            <person name="Secka A."/>
            <person name="Antonio M."/>
            <person name="Oren A."/>
            <person name="Chaudhuri R.R."/>
            <person name="La Ragione R."/>
            <person name="Hildebrand F."/>
            <person name="Pallen M.J."/>
        </authorList>
    </citation>
    <scope>NUCLEOTIDE SEQUENCE</scope>
    <source>
        <strain evidence="3">578</strain>
    </source>
</reference>
<evidence type="ECO:0000256" key="1">
    <source>
        <dbReference type="SAM" id="MobiDB-lite"/>
    </source>
</evidence>
<feature type="region of interest" description="Disordered" evidence="1">
    <location>
        <begin position="234"/>
        <end position="300"/>
    </location>
</feature>
<sequence length="327" mass="35053">MFDEEPTSPTTSADNSGTSAGKADTSSHHSPTLQVIIIVAILVLVGSVTGGVYAYHRHEHSQAVSACVETVKPLQSALTSLHEQQSAKSTTELVNLDVKKLADKTTHDALVSAMKPVSVTITPCTTTLDTAQLTANTSKNKRAFTRVKTATANLTTAVDKLVASRTLQSRNLLTAEVKSGQQLVKDSQGKVQEQKTLDQLNTALTASNKLAQDKTADYTKLDKQLDELKKAEQSVRDSVEAKRKAEEEAARKAEEARQAQAAAQAAQQAQTYRAQTYRAPAQSYRAPAQNNGGGTTKRIGGSEGSIYKWNGKHATPDDGCRIVGFCN</sequence>
<evidence type="ECO:0000256" key="2">
    <source>
        <dbReference type="SAM" id="Phobius"/>
    </source>
</evidence>
<feature type="compositionally biased region" description="Polar residues" evidence="1">
    <location>
        <begin position="7"/>
        <end position="19"/>
    </location>
</feature>